<keyword evidence="3" id="KW-1185">Reference proteome</keyword>
<dbReference type="AlphaFoldDB" id="A0A934KEJ7"/>
<dbReference type="EMBL" id="JAEKNR010000234">
    <property type="protein sequence ID" value="MBJ7601088.1"/>
    <property type="molecule type" value="Genomic_DNA"/>
</dbReference>
<protein>
    <recommendedName>
        <fullName evidence="4">DUF948 domain-containing protein</fullName>
    </recommendedName>
</protein>
<evidence type="ECO:0000313" key="3">
    <source>
        <dbReference type="Proteomes" id="UP000612893"/>
    </source>
</evidence>
<name>A0A934KEJ7_9BACT</name>
<reference evidence="2" key="1">
    <citation type="submission" date="2020-10" db="EMBL/GenBank/DDBJ databases">
        <title>Ca. Dormibacterota MAGs.</title>
        <authorList>
            <person name="Montgomery K."/>
        </authorList>
    </citation>
    <scope>NUCLEOTIDE SEQUENCE [LARGE SCALE GENOMIC DNA]</scope>
    <source>
        <strain evidence="2">SC8812_S17_10</strain>
    </source>
</reference>
<keyword evidence="1" id="KW-0812">Transmembrane</keyword>
<keyword evidence="1" id="KW-1133">Transmembrane helix</keyword>
<accession>A0A934KEJ7</accession>
<dbReference type="Proteomes" id="UP000612893">
    <property type="component" value="Unassembled WGS sequence"/>
</dbReference>
<keyword evidence="1" id="KW-0472">Membrane</keyword>
<organism evidence="2 3">
    <name type="scientific">Candidatus Nephthysia bennettiae</name>
    <dbReference type="NCBI Taxonomy" id="3127016"/>
    <lineage>
        <taxon>Bacteria</taxon>
        <taxon>Bacillati</taxon>
        <taxon>Candidatus Dormiibacterota</taxon>
        <taxon>Candidatus Dormibacteria</taxon>
        <taxon>Candidatus Dormibacterales</taxon>
        <taxon>Candidatus Dormibacteraceae</taxon>
        <taxon>Candidatus Nephthysia</taxon>
    </lineage>
</organism>
<proteinExistence type="predicted"/>
<evidence type="ECO:0000256" key="1">
    <source>
        <dbReference type="SAM" id="Phobius"/>
    </source>
</evidence>
<gene>
    <name evidence="2" type="ORF">JF922_23825</name>
</gene>
<feature type="transmembrane region" description="Helical" evidence="1">
    <location>
        <begin position="6"/>
        <end position="25"/>
    </location>
</feature>
<evidence type="ECO:0000313" key="2">
    <source>
        <dbReference type="EMBL" id="MBJ7601088.1"/>
    </source>
</evidence>
<comment type="caution">
    <text evidence="2">The sequence shown here is derived from an EMBL/GenBank/DDBJ whole genome shotgun (WGS) entry which is preliminary data.</text>
</comment>
<evidence type="ECO:0008006" key="4">
    <source>
        <dbReference type="Google" id="ProtNLM"/>
    </source>
</evidence>
<dbReference type="RefSeq" id="WP_338205162.1">
    <property type="nucleotide sequence ID" value="NZ_JAEKNR010000234.1"/>
</dbReference>
<sequence length="132" mass="13661">MLNVLWVVLGLCSLLVALVLCLVLLRLHRTLAVLEETLMTADAAMRELVPEVRGSLGNINDLTAALNVVLRSAGLGAARLTDGVGERASSSARGASATLYGVGVAARSLWRSYSGPAGDFSDRGGKPDAGGR</sequence>